<evidence type="ECO:0000313" key="4">
    <source>
        <dbReference type="WBParaSite" id="PSAMB.scaffold5835size10785.g27381.t1"/>
    </source>
</evidence>
<dbReference type="WBParaSite" id="PSAMB.scaffold5835size10785.g27381.t1">
    <property type="protein sequence ID" value="PSAMB.scaffold5835size10785.g27381.t1"/>
    <property type="gene ID" value="PSAMB.scaffold5835size10785.g27381"/>
</dbReference>
<dbReference type="InterPro" id="IPR010448">
    <property type="entry name" value="Torsin"/>
</dbReference>
<proteinExistence type="inferred from homology"/>
<comment type="similarity">
    <text evidence="1">Belongs to the ClpA/ClpB family. Torsin subfamily.</text>
</comment>
<dbReference type="PANTHER" id="PTHR10760">
    <property type="entry name" value="TORSIN"/>
    <property type="match status" value="1"/>
</dbReference>
<accession>A0A914X0E7</accession>
<dbReference type="GO" id="GO:0005737">
    <property type="term" value="C:cytoplasm"/>
    <property type="evidence" value="ECO:0007669"/>
    <property type="project" value="UniProtKB-ARBA"/>
</dbReference>
<feature type="region of interest" description="Disordered" evidence="2">
    <location>
        <begin position="279"/>
        <end position="305"/>
    </location>
</feature>
<dbReference type="AlphaFoldDB" id="A0A914X0E7"/>
<protein>
    <submittedName>
        <fullName evidence="4">AAA+ ATPase domain-containing protein</fullName>
    </submittedName>
</protein>
<dbReference type="Proteomes" id="UP000887566">
    <property type="component" value="Unplaced"/>
</dbReference>
<dbReference type="InterPro" id="IPR027417">
    <property type="entry name" value="P-loop_NTPase"/>
</dbReference>
<dbReference type="PANTHER" id="PTHR10760:SF2">
    <property type="entry name" value="LD13476P-RELATED"/>
    <property type="match status" value="1"/>
</dbReference>
<dbReference type="GO" id="GO:0012505">
    <property type="term" value="C:endomembrane system"/>
    <property type="evidence" value="ECO:0007669"/>
    <property type="project" value="UniProtKB-ARBA"/>
</dbReference>
<evidence type="ECO:0000256" key="2">
    <source>
        <dbReference type="SAM" id="MobiDB-lite"/>
    </source>
</evidence>
<dbReference type="GO" id="GO:0005524">
    <property type="term" value="F:ATP binding"/>
    <property type="evidence" value="ECO:0007669"/>
    <property type="project" value="InterPro"/>
</dbReference>
<feature type="compositionally biased region" description="Basic residues" evidence="2">
    <location>
        <begin position="288"/>
        <end position="305"/>
    </location>
</feature>
<evidence type="ECO:0000313" key="3">
    <source>
        <dbReference type="Proteomes" id="UP000887566"/>
    </source>
</evidence>
<dbReference type="SUPFAM" id="SSF52540">
    <property type="entry name" value="P-loop containing nucleoside triphosphate hydrolases"/>
    <property type="match status" value="1"/>
</dbReference>
<dbReference type="Gene3D" id="3.40.50.300">
    <property type="entry name" value="P-loop containing nucleotide triphosphate hydrolases"/>
    <property type="match status" value="1"/>
</dbReference>
<keyword evidence="3" id="KW-1185">Reference proteome</keyword>
<dbReference type="Pfam" id="PF06309">
    <property type="entry name" value="Torsin"/>
    <property type="match status" value="1"/>
</dbReference>
<organism evidence="3 4">
    <name type="scientific">Plectus sambesii</name>
    <dbReference type="NCBI Taxonomy" id="2011161"/>
    <lineage>
        <taxon>Eukaryota</taxon>
        <taxon>Metazoa</taxon>
        <taxon>Ecdysozoa</taxon>
        <taxon>Nematoda</taxon>
        <taxon>Chromadorea</taxon>
        <taxon>Plectida</taxon>
        <taxon>Plectina</taxon>
        <taxon>Plectoidea</taxon>
        <taxon>Plectidae</taxon>
        <taxon>Plectus</taxon>
    </lineage>
</organism>
<evidence type="ECO:0000256" key="1">
    <source>
        <dbReference type="ARBA" id="ARBA00006235"/>
    </source>
</evidence>
<dbReference type="GO" id="GO:0016887">
    <property type="term" value="F:ATP hydrolysis activity"/>
    <property type="evidence" value="ECO:0007669"/>
    <property type="project" value="InterPro"/>
</dbReference>
<reference evidence="4" key="1">
    <citation type="submission" date="2022-11" db="UniProtKB">
        <authorList>
            <consortium name="WormBaseParasite"/>
        </authorList>
    </citation>
    <scope>IDENTIFICATION</scope>
</reference>
<name>A0A914X0E7_9BILA</name>
<sequence length="376" mass="43886">MTLSERLYGQHLVMQSIVPLIEGHYAKNSPNKALVLSFHGMPGVGKNYVASMIAEHLYEGGMTSKFVRLFIGGVHFPIPEEFENYKQQIKTWIVERVTACELSLFIIDELDMMDGRVLEAIKPFIDYHQHIDGVNFRRSIFIFLSNMASYEITNKTFEHFRLGKPRDTISLSEMNEIIKQTSYANEGGLQFSKLIKHQLIDHFIPFLPLEREHTMQCIRWHFKLKNYEMTEERVKYALHPVAVFQQHFFLHFAAHQNKCIPSTIPQFVNVPQLRHGDFGLDETPKKEGARRKVGRSRQSRHSRRFTSHTAFSKIFMAPIALIPYKMVRDIPELKDRIRNAFGLVSDEVQEKMLLEHRDMLERVLKNDGGHIDLYNL</sequence>